<comment type="similarity">
    <text evidence="9">Belongs to the peptidase S8 family.</text>
</comment>
<evidence type="ECO:0000256" key="1">
    <source>
        <dbReference type="ARBA" id="ARBA00022572"/>
    </source>
</evidence>
<dbReference type="RefSeq" id="XP_009034081.1">
    <property type="nucleotide sequence ID" value="XM_009035833.1"/>
</dbReference>
<evidence type="ECO:0000256" key="8">
    <source>
        <dbReference type="PIRSR" id="PIRSR615500-1"/>
    </source>
</evidence>
<dbReference type="GeneID" id="20227925"/>
<evidence type="ECO:0000256" key="6">
    <source>
        <dbReference type="ARBA" id="ARBA00023529"/>
    </source>
</evidence>
<dbReference type="eggNOG" id="KOG3525">
    <property type="taxonomic scope" value="Eukaryota"/>
</dbReference>
<dbReference type="PANTHER" id="PTHR42884:SF14">
    <property type="entry name" value="NEUROENDOCRINE CONVERTASE 1"/>
    <property type="match status" value="1"/>
</dbReference>
<dbReference type="InterPro" id="IPR000001">
    <property type="entry name" value="Kringle"/>
</dbReference>
<dbReference type="PRINTS" id="PR00723">
    <property type="entry name" value="SUBTILISIN"/>
</dbReference>
<dbReference type="GO" id="GO:0016020">
    <property type="term" value="C:membrane"/>
    <property type="evidence" value="ECO:0007669"/>
    <property type="project" value="TreeGrafter"/>
</dbReference>
<dbReference type="InterPro" id="IPR000209">
    <property type="entry name" value="Peptidase_S8/S53_dom"/>
</dbReference>
<dbReference type="EC" id="3.4.21.62" evidence="7"/>
<dbReference type="GO" id="GO:0012505">
    <property type="term" value="C:endomembrane system"/>
    <property type="evidence" value="ECO:0007669"/>
    <property type="project" value="UniProtKB-ARBA"/>
</dbReference>
<feature type="active site" description="Charge relay system" evidence="8 9">
    <location>
        <position position="446"/>
    </location>
</feature>
<keyword evidence="15" id="KW-1185">Reference proteome</keyword>
<dbReference type="Pfam" id="PF00082">
    <property type="entry name" value="Peptidase_S8"/>
    <property type="match status" value="1"/>
</dbReference>
<dbReference type="OrthoDB" id="272018at2759"/>
<dbReference type="Gene3D" id="2.60.120.260">
    <property type="entry name" value="Galactose-binding domain-like"/>
    <property type="match status" value="1"/>
</dbReference>
<dbReference type="InterPro" id="IPR015500">
    <property type="entry name" value="Peptidase_S8_subtilisin-rel"/>
</dbReference>
<evidence type="ECO:0000256" key="9">
    <source>
        <dbReference type="PROSITE-ProRule" id="PRU01240"/>
    </source>
</evidence>
<feature type="active site" description="Charge relay system" evidence="8 9">
    <location>
        <position position="194"/>
    </location>
</feature>
<dbReference type="PROSITE" id="PS50070">
    <property type="entry name" value="KRINGLE_2"/>
    <property type="match status" value="1"/>
</dbReference>
<evidence type="ECO:0000256" key="11">
    <source>
        <dbReference type="SAM" id="SignalP"/>
    </source>
</evidence>
<feature type="region of interest" description="Disordered" evidence="10">
    <location>
        <begin position="677"/>
        <end position="701"/>
    </location>
</feature>
<feature type="compositionally biased region" description="Low complexity" evidence="10">
    <location>
        <begin position="680"/>
        <end position="701"/>
    </location>
</feature>
<evidence type="ECO:0000259" key="12">
    <source>
        <dbReference type="PROSITE" id="PS50070"/>
    </source>
</evidence>
<dbReference type="Proteomes" id="UP000002729">
    <property type="component" value="Unassembled WGS sequence"/>
</dbReference>
<dbReference type="PROSITE" id="PS00137">
    <property type="entry name" value="SUBTILASE_HIS"/>
    <property type="match status" value="1"/>
</dbReference>
<feature type="chain" id="PRO_5003264281" description="subtilisin" evidence="11">
    <location>
        <begin position="19"/>
        <end position="883"/>
    </location>
</feature>
<gene>
    <name evidence="14" type="ORF">AURANDRAFT_70798</name>
</gene>
<keyword evidence="11" id="KW-0732">Signal</keyword>
<keyword evidence="2 9" id="KW-0645">Protease</keyword>
<dbReference type="PROSITE" id="PS51892">
    <property type="entry name" value="SUBTILASE"/>
    <property type="match status" value="1"/>
</dbReference>
<organism evidence="15">
    <name type="scientific">Aureococcus anophagefferens</name>
    <name type="common">Harmful bloom alga</name>
    <dbReference type="NCBI Taxonomy" id="44056"/>
    <lineage>
        <taxon>Eukaryota</taxon>
        <taxon>Sar</taxon>
        <taxon>Stramenopiles</taxon>
        <taxon>Ochrophyta</taxon>
        <taxon>Pelagophyceae</taxon>
        <taxon>Pelagomonadales</taxon>
        <taxon>Pelagomonadaceae</taxon>
        <taxon>Aureococcus</taxon>
    </lineage>
</organism>
<evidence type="ECO:0000256" key="7">
    <source>
        <dbReference type="ARBA" id="ARBA00023619"/>
    </source>
</evidence>
<dbReference type="Gene3D" id="3.40.50.200">
    <property type="entry name" value="Peptidase S8/S53 domain"/>
    <property type="match status" value="2"/>
</dbReference>
<dbReference type="InterPro" id="IPR038178">
    <property type="entry name" value="Kringle_sf"/>
</dbReference>
<evidence type="ECO:0000256" key="3">
    <source>
        <dbReference type="ARBA" id="ARBA00022801"/>
    </source>
</evidence>
<dbReference type="InParanoid" id="F0Y0H6"/>
<dbReference type="KEGG" id="aaf:AURANDRAFT_70798"/>
<protein>
    <recommendedName>
        <fullName evidence="7">subtilisin</fullName>
        <ecNumber evidence="7">3.4.21.62</ecNumber>
    </recommendedName>
</protein>
<dbReference type="PANTHER" id="PTHR42884">
    <property type="entry name" value="PROPROTEIN CONVERTASE SUBTILISIN/KEXIN-RELATED"/>
    <property type="match status" value="1"/>
</dbReference>
<dbReference type="InterPro" id="IPR022398">
    <property type="entry name" value="Peptidase_S8_His-AS"/>
</dbReference>
<dbReference type="SUPFAM" id="SSF57440">
    <property type="entry name" value="Kringle-like"/>
    <property type="match status" value="1"/>
</dbReference>
<dbReference type="PROSITE" id="PS00138">
    <property type="entry name" value="SUBTILASE_SER"/>
    <property type="match status" value="1"/>
</dbReference>
<evidence type="ECO:0000313" key="15">
    <source>
        <dbReference type="Proteomes" id="UP000002729"/>
    </source>
</evidence>
<sequence length="883" mass="94456">MTTRLATMLLVLQPLARAATTTPCDCPYQLDGICHASTTADGLTGPCACDPYDCGDPCGAALTCEQCRDVPGRDCVFCAKEGLCADADAAPTRTAMTSWFGAPFSKIVANFACELDDYADACAPSAYSDPYGDAQAWYLDAMRVPDAWAAGVTGAGVVVDVVDDGVDAAHPDLAKLDASRSCAAYLPDGSSIGHGTACASLAVGSANSHCVVGVAHGAEVAPGAGLSSCRVFGDDRASIPDAIYDGARAVDVSSNSWGYDECATMLPTYGRRLEACPFAAGRPWSERSAADVCATCAGEDWNGAFGAACHTAIAEHCEYHFADDEDACRAFDHLYTSCAGYQIGDLPEFDALEAGAREGRGGRGVIYVWATGNGYRYAGAYQQLEHLNNRFAITVGAVGRSLRKASYSEGGAATFVVAPGGDDDHVHGMVGAVAAGACGSIPPGTSFAAPLVAGVAALVLEANPRLGWRDVQGVLASTSRRVDLGSDDSWTTNLAGVSHSYKYGFGLVDALAAARAARRWTNWPEERKLEATNVAAETIFDYDGTERWVESEIAFSEKNVAVESVNVFVTIDHPHRGELWIELERGGVTSILTDDTYNFGNRYEDWKFLTLRHWGEPLDAGPFTLRVADRRRGTTDGSSYPEWAFVPRWHALLGSDDDGDDDGELVSWRIEVFGRDVDPDASPSTARPTATADAAPTGAPTVAPDCGAPCAEARFQEDYRGAISETATGLRCQKWTSQAPNAHGRTPANYPDAGLGDHNSCRNPDGDSGRAWCYNAEGTDPRWQYCDVPYCSPLCDAASLCARHDAKQRCPPARCEWKKKACQPKADCASLNKRRCKKRKSSCRWRREACRSRNECASLKRKSCKANGTSCKWKRKAKKCKAR</sequence>
<keyword evidence="5" id="KW-1015">Disulfide bond</keyword>
<dbReference type="PROSITE" id="PS51829">
    <property type="entry name" value="P_HOMO_B"/>
    <property type="match status" value="1"/>
</dbReference>
<name>F0Y0H6_AURAN</name>
<dbReference type="EMBL" id="GL833122">
    <property type="protein sequence ID" value="EGB11745.1"/>
    <property type="molecule type" value="Genomic_DNA"/>
</dbReference>
<keyword evidence="3 9" id="KW-0378">Hydrolase</keyword>
<dbReference type="InterPro" id="IPR013806">
    <property type="entry name" value="Kringle-like"/>
</dbReference>
<dbReference type="Pfam" id="PF01483">
    <property type="entry name" value="P_proprotein"/>
    <property type="match status" value="1"/>
</dbReference>
<proteinExistence type="inferred from homology"/>
<evidence type="ECO:0000259" key="13">
    <source>
        <dbReference type="PROSITE" id="PS51829"/>
    </source>
</evidence>
<dbReference type="GO" id="GO:0016485">
    <property type="term" value="P:protein processing"/>
    <property type="evidence" value="ECO:0007669"/>
    <property type="project" value="TreeGrafter"/>
</dbReference>
<dbReference type="InterPro" id="IPR023828">
    <property type="entry name" value="Peptidase_S8_Ser-AS"/>
</dbReference>
<dbReference type="InterPro" id="IPR036852">
    <property type="entry name" value="Peptidase_S8/S53_dom_sf"/>
</dbReference>
<evidence type="ECO:0000256" key="10">
    <source>
        <dbReference type="SAM" id="MobiDB-lite"/>
    </source>
</evidence>
<keyword evidence="1" id="KW-0420">Kringle</keyword>
<dbReference type="GO" id="GO:0005737">
    <property type="term" value="C:cytoplasm"/>
    <property type="evidence" value="ECO:0007669"/>
    <property type="project" value="UniProtKB-ARBA"/>
</dbReference>
<evidence type="ECO:0000313" key="14">
    <source>
        <dbReference type="EMBL" id="EGB11745.1"/>
    </source>
</evidence>
<dbReference type="Gene3D" id="2.40.20.10">
    <property type="entry name" value="Plasminogen Kringle 4"/>
    <property type="match status" value="1"/>
</dbReference>
<feature type="signal peptide" evidence="11">
    <location>
        <begin position="1"/>
        <end position="18"/>
    </location>
</feature>
<dbReference type="InterPro" id="IPR008979">
    <property type="entry name" value="Galactose-bd-like_sf"/>
</dbReference>
<dbReference type="AlphaFoldDB" id="F0Y0H6"/>
<dbReference type="SMART" id="SM00130">
    <property type="entry name" value="KR"/>
    <property type="match status" value="1"/>
</dbReference>
<dbReference type="CDD" id="cd00108">
    <property type="entry name" value="KR"/>
    <property type="match status" value="1"/>
</dbReference>
<accession>F0Y0H6</accession>
<dbReference type="SUPFAM" id="SSF52743">
    <property type="entry name" value="Subtilisin-like"/>
    <property type="match status" value="1"/>
</dbReference>
<feature type="domain" description="Kringle" evidence="12">
    <location>
        <begin position="717"/>
        <end position="791"/>
    </location>
</feature>
<evidence type="ECO:0000256" key="5">
    <source>
        <dbReference type="ARBA" id="ARBA00023157"/>
    </source>
</evidence>
<reference evidence="14 15" key="1">
    <citation type="journal article" date="2011" name="Proc. Natl. Acad. Sci. U.S.A.">
        <title>Niche of harmful alga Aureococcus anophagefferens revealed through ecogenomics.</title>
        <authorList>
            <person name="Gobler C.J."/>
            <person name="Berry D.L."/>
            <person name="Dyhrman S.T."/>
            <person name="Wilhelm S.W."/>
            <person name="Salamov A."/>
            <person name="Lobanov A.V."/>
            <person name="Zhang Y."/>
            <person name="Collier J.L."/>
            <person name="Wurch L.L."/>
            <person name="Kustka A.B."/>
            <person name="Dill B.D."/>
            <person name="Shah M."/>
            <person name="VerBerkmoes N.C."/>
            <person name="Kuo A."/>
            <person name="Terry A."/>
            <person name="Pangilinan J."/>
            <person name="Lindquist E.A."/>
            <person name="Lucas S."/>
            <person name="Paulsen I.T."/>
            <person name="Hattenrath-Lehmann T.K."/>
            <person name="Talmage S.C."/>
            <person name="Walker E.A."/>
            <person name="Koch F."/>
            <person name="Burson A.M."/>
            <person name="Marcoval M.A."/>
            <person name="Tang Y.Z."/>
            <person name="Lecleir G.R."/>
            <person name="Coyne K.J."/>
            <person name="Berg G.M."/>
            <person name="Bertrand E.M."/>
            <person name="Saito M.A."/>
            <person name="Gladyshev V.N."/>
            <person name="Grigoriev I.V."/>
        </authorList>
    </citation>
    <scope>NUCLEOTIDE SEQUENCE [LARGE SCALE GENOMIC DNA]</scope>
    <source>
        <strain evidence="15">CCMP 1984</strain>
    </source>
</reference>
<dbReference type="SUPFAM" id="SSF49785">
    <property type="entry name" value="Galactose-binding domain-like"/>
    <property type="match status" value="1"/>
</dbReference>
<dbReference type="InterPro" id="IPR002884">
    <property type="entry name" value="P_dom"/>
</dbReference>
<dbReference type="Pfam" id="PF00051">
    <property type="entry name" value="Kringle"/>
    <property type="match status" value="1"/>
</dbReference>
<comment type="catalytic activity">
    <reaction evidence="6">
        <text>Hydrolysis of proteins with broad specificity for peptide bonds, and a preference for a large uncharged residue in P1. Hydrolyzes peptide amides.</text>
        <dbReference type="EC" id="3.4.21.62"/>
    </reaction>
</comment>
<dbReference type="GO" id="GO:0004252">
    <property type="term" value="F:serine-type endopeptidase activity"/>
    <property type="evidence" value="ECO:0007669"/>
    <property type="project" value="UniProtKB-UniRule"/>
</dbReference>
<feature type="active site" description="Charge relay system" evidence="8 9">
    <location>
        <position position="163"/>
    </location>
</feature>
<evidence type="ECO:0000256" key="2">
    <source>
        <dbReference type="ARBA" id="ARBA00022670"/>
    </source>
</evidence>
<keyword evidence="4 9" id="KW-0720">Serine protease</keyword>
<feature type="domain" description="P/Homo B" evidence="13">
    <location>
        <begin position="523"/>
        <end position="678"/>
    </location>
</feature>
<evidence type="ECO:0000256" key="4">
    <source>
        <dbReference type="ARBA" id="ARBA00022825"/>
    </source>
</evidence>